<dbReference type="EMBL" id="JXJQ01000002">
    <property type="protein sequence ID" value="KJY63242.1"/>
    <property type="molecule type" value="Genomic_DNA"/>
</dbReference>
<dbReference type="Gene3D" id="1.20.1740.10">
    <property type="entry name" value="Amino acid/polyamine transporter I"/>
    <property type="match status" value="1"/>
</dbReference>
<dbReference type="Proteomes" id="UP000033558">
    <property type="component" value="Unassembled WGS sequence"/>
</dbReference>
<dbReference type="InterPro" id="IPR052962">
    <property type="entry name" value="AA_Transporter_AGT"/>
</dbReference>
<feature type="transmembrane region" description="Helical" evidence="5">
    <location>
        <begin position="124"/>
        <end position="150"/>
    </location>
</feature>
<reference evidence="6 7" key="1">
    <citation type="submission" date="2015-01" db="EMBL/GenBank/DDBJ databases">
        <title>Comparative genomics of the lactic acid bacteria isolated from the honey bee gut.</title>
        <authorList>
            <person name="Ellegaard K.M."/>
            <person name="Tamarit D."/>
            <person name="Javelind E."/>
            <person name="Olofsson T."/>
            <person name="Andersson S.G."/>
            <person name="Vasquez A."/>
        </authorList>
    </citation>
    <scope>NUCLEOTIDE SEQUENCE [LARGE SCALE GENOMIC DNA]</scope>
    <source>
        <strain evidence="6 7">Bin4</strain>
    </source>
</reference>
<dbReference type="AlphaFoldDB" id="A0A0F4LWT7"/>
<dbReference type="PATRIC" id="fig|1218492.5.peg.266"/>
<dbReference type="GO" id="GO:0016020">
    <property type="term" value="C:membrane"/>
    <property type="evidence" value="ECO:0007669"/>
    <property type="project" value="UniProtKB-SubCell"/>
</dbReference>
<feature type="transmembrane region" description="Helical" evidence="5">
    <location>
        <begin position="488"/>
        <end position="508"/>
    </location>
</feature>
<dbReference type="PIRSF" id="PIRSF006060">
    <property type="entry name" value="AA_transporter"/>
    <property type="match status" value="1"/>
</dbReference>
<dbReference type="GO" id="GO:0022857">
    <property type="term" value="F:transmembrane transporter activity"/>
    <property type="evidence" value="ECO:0007669"/>
    <property type="project" value="InterPro"/>
</dbReference>
<dbReference type="PANTHER" id="PTHR47547:SF1">
    <property type="entry name" value="ASPARTATE-PROTON SYMPORTER"/>
    <property type="match status" value="1"/>
</dbReference>
<evidence type="ECO:0000256" key="5">
    <source>
        <dbReference type="SAM" id="Phobius"/>
    </source>
</evidence>
<gene>
    <name evidence="6" type="ORF">JG30_01530</name>
</gene>
<feature type="transmembrane region" description="Helical" evidence="5">
    <location>
        <begin position="80"/>
        <end position="104"/>
    </location>
</feature>
<feature type="transmembrane region" description="Helical" evidence="5">
    <location>
        <begin position="427"/>
        <end position="444"/>
    </location>
</feature>
<dbReference type="PANTHER" id="PTHR47547">
    <property type="match status" value="1"/>
</dbReference>
<evidence type="ECO:0000256" key="2">
    <source>
        <dbReference type="ARBA" id="ARBA00022692"/>
    </source>
</evidence>
<feature type="transmembrane region" description="Helical" evidence="5">
    <location>
        <begin position="39"/>
        <end position="59"/>
    </location>
</feature>
<dbReference type="STRING" id="1218492.JG30_01530"/>
<evidence type="ECO:0000256" key="1">
    <source>
        <dbReference type="ARBA" id="ARBA00004141"/>
    </source>
</evidence>
<comment type="caution">
    <text evidence="6">The sequence shown here is derived from an EMBL/GenBank/DDBJ whole genome shotgun (WGS) entry which is preliminary data.</text>
</comment>
<protein>
    <submittedName>
        <fullName evidence="6">APC family amino acid-polyamine-organocation transporter</fullName>
    </submittedName>
</protein>
<evidence type="ECO:0000313" key="6">
    <source>
        <dbReference type="EMBL" id="KJY63242.1"/>
    </source>
</evidence>
<feature type="transmembrane region" description="Helical" evidence="5">
    <location>
        <begin position="195"/>
        <end position="219"/>
    </location>
</feature>
<feature type="transmembrane region" description="Helical" evidence="5">
    <location>
        <begin position="403"/>
        <end position="421"/>
    </location>
</feature>
<feature type="transmembrane region" description="Helical" evidence="5">
    <location>
        <begin position="456"/>
        <end position="476"/>
    </location>
</feature>
<feature type="transmembrane region" description="Helical" evidence="5">
    <location>
        <begin position="344"/>
        <end position="363"/>
    </location>
</feature>
<keyword evidence="2 5" id="KW-0812">Transmembrane</keyword>
<evidence type="ECO:0000256" key="3">
    <source>
        <dbReference type="ARBA" id="ARBA00022989"/>
    </source>
</evidence>
<dbReference type="HOGENOM" id="CLU_007946_16_0_9"/>
<sequence length="536" mass="59340">MKNKKKMSLFSIVMIALSSLIGSGWLFGSWEASKMAGPAAILSWIIGGLIIFLIAYNYIEIGTMFPESGGMSKYAQYSHGSLLGFIAAWSNWISLITIIPIEAVATVQYMSNWPWSWARFARGFLAHGVITNAGLLVVILIIIIFTLINYWSVTLMANFTSLISFFKIGLPILTILVITFASFHPSNYGTNMHQFFPYGTAPVLAATSSAGIIFSFNAFQTIINMGSEIEKPEKYIGKGIVLSLLISGIIYIFLQSAFITAMPHSALAQGWQHLNFESPFADLAIVLGINWLAILLYIDAFVSPFGTGVSFVASASRALAAMESNQHLPKFVGHISSKYRLPRAAMVVNACLSIVMVFFFRSWSLLTTVLSAATLIAYLMGPVTAVSLRKLGPQLYRPIKLKALKVIAPLAFVLTSLAIYWSLWPTTIEVIGIILLGLPLYLFYEQKQHFVGFKVNFRAALWMIVYLFVLSVISYLGSRHFGGINWLIYPWDQVVVIISALVFYEWGIQSAVKTKDLQEAFQLNALVQKSAAAEEN</sequence>
<dbReference type="Pfam" id="PF13520">
    <property type="entry name" value="AA_permease_2"/>
    <property type="match status" value="1"/>
</dbReference>
<evidence type="ECO:0000256" key="4">
    <source>
        <dbReference type="ARBA" id="ARBA00023136"/>
    </source>
</evidence>
<proteinExistence type="predicted"/>
<accession>A0A0F4LWT7</accession>
<keyword evidence="7" id="KW-1185">Reference proteome</keyword>
<feature type="transmembrane region" description="Helical" evidence="5">
    <location>
        <begin position="240"/>
        <end position="260"/>
    </location>
</feature>
<feature type="transmembrane region" description="Helical" evidence="5">
    <location>
        <begin position="369"/>
        <end position="391"/>
    </location>
</feature>
<evidence type="ECO:0000313" key="7">
    <source>
        <dbReference type="Proteomes" id="UP000033558"/>
    </source>
</evidence>
<dbReference type="InterPro" id="IPR002293">
    <property type="entry name" value="AA/rel_permease1"/>
</dbReference>
<organism evidence="6 7">
    <name type="scientific">Bombilactobacillus mellifer</name>
    <dbReference type="NCBI Taxonomy" id="1218492"/>
    <lineage>
        <taxon>Bacteria</taxon>
        <taxon>Bacillati</taxon>
        <taxon>Bacillota</taxon>
        <taxon>Bacilli</taxon>
        <taxon>Lactobacillales</taxon>
        <taxon>Lactobacillaceae</taxon>
        <taxon>Bombilactobacillus</taxon>
    </lineage>
</organism>
<comment type="subcellular location">
    <subcellularLocation>
        <location evidence="1">Membrane</location>
        <topology evidence="1">Multi-pass membrane protein</topology>
    </subcellularLocation>
</comment>
<name>A0A0F4LWT7_9LACO</name>
<keyword evidence="3 5" id="KW-1133">Transmembrane helix</keyword>
<feature type="transmembrane region" description="Helical" evidence="5">
    <location>
        <begin position="162"/>
        <end position="183"/>
    </location>
</feature>
<keyword evidence="4 5" id="KW-0472">Membrane</keyword>
<feature type="transmembrane region" description="Helical" evidence="5">
    <location>
        <begin position="7"/>
        <end position="27"/>
    </location>
</feature>